<proteinExistence type="predicted"/>
<dbReference type="Proteomes" id="UP000813068">
    <property type="component" value="Unassembled WGS sequence"/>
</dbReference>
<dbReference type="CDD" id="cd09117">
    <property type="entry name" value="PLDc_Bfil_DEXD_like"/>
    <property type="match status" value="1"/>
</dbReference>
<dbReference type="EMBL" id="JAHRGL010000015">
    <property type="protein sequence ID" value="MBV2132474.1"/>
    <property type="molecule type" value="Genomic_DNA"/>
</dbReference>
<dbReference type="RefSeq" id="WP_217680727.1">
    <property type="nucleotide sequence ID" value="NZ_JAHRGL010000015.1"/>
</dbReference>
<sequence length="341" mass="39409">MHKIITNDKIQETLASIDPTRIVVAYIGRDWSSYIEKSTPREIIISPTIGSNPFAIKEIANTFGWGNVHFLDNLHAKFYIGEKCAFLGSPNLSRNGISTTGLYEIGVFISDEDSLLDLNKEFKKIKSQAIADYPTQEAKEEKLQQLLENHNRVFSEVPEPTTDQACTFLDYNPISHLDFGVVWYRHCEVKKNFEEIETQDPTLSKDTFDSVVGNWTTCLETDSVKNNSWILLWRSKKDGTPDKREKSLMWLYAHQTISHSIEDNPYSKIIIQRNDKKTPAEPFRIDDAFTTAFQKAISENEFLVFREKPEKEWSINECQDMMPQLLEEIRIRMIDLTPRAT</sequence>
<evidence type="ECO:0000313" key="2">
    <source>
        <dbReference type="Proteomes" id="UP000813068"/>
    </source>
</evidence>
<keyword evidence="2" id="KW-1185">Reference proteome</keyword>
<gene>
    <name evidence="1" type="ORF">KRX52_06605</name>
</gene>
<evidence type="ECO:0008006" key="3">
    <source>
        <dbReference type="Google" id="ProtNLM"/>
    </source>
</evidence>
<reference evidence="1 2" key="1">
    <citation type="submission" date="2021-06" db="EMBL/GenBank/DDBJ databases">
        <title>Differences between aerobic and microaerobic xylene degrading microbial communities.</title>
        <authorList>
            <person name="Banerjee S."/>
            <person name="Tancsics A."/>
        </authorList>
    </citation>
    <scope>NUCLEOTIDE SEQUENCE [LARGE SCALE GENOMIC DNA]</scope>
    <source>
        <strain evidence="1 2">MAP12</strain>
    </source>
</reference>
<organism evidence="1 2">
    <name type="scientific">Geopseudomonas aromaticivorans</name>
    <dbReference type="NCBI Taxonomy" id="2849492"/>
    <lineage>
        <taxon>Bacteria</taxon>
        <taxon>Pseudomonadati</taxon>
        <taxon>Pseudomonadota</taxon>
        <taxon>Gammaproteobacteria</taxon>
        <taxon>Pseudomonadales</taxon>
        <taxon>Pseudomonadaceae</taxon>
        <taxon>Geopseudomonas</taxon>
    </lineage>
</organism>
<comment type="caution">
    <text evidence="1">The sequence shown here is derived from an EMBL/GenBank/DDBJ whole genome shotgun (WGS) entry which is preliminary data.</text>
</comment>
<evidence type="ECO:0000313" key="1">
    <source>
        <dbReference type="EMBL" id="MBV2132474.1"/>
    </source>
</evidence>
<protein>
    <recommendedName>
        <fullName evidence="3">Phospholipase D-like domain-containing protein</fullName>
    </recommendedName>
</protein>
<accession>A0ABS6MUJ4</accession>
<name>A0ABS6MUJ4_9GAMM</name>